<keyword evidence="3" id="KW-0238">DNA-binding</keyword>
<dbReference type="Proteomes" id="UP000887540">
    <property type="component" value="Unplaced"/>
</dbReference>
<dbReference type="SUPFAM" id="SSF46689">
    <property type="entry name" value="Homeodomain-like"/>
    <property type="match status" value="1"/>
</dbReference>
<evidence type="ECO:0000313" key="10">
    <source>
        <dbReference type="WBParaSite" id="ACRNAN_scaffold5401.g20528.t1"/>
    </source>
</evidence>
<name>A0A914E2G6_9BILA</name>
<dbReference type="Pfam" id="PF05044">
    <property type="entry name" value="HPD"/>
    <property type="match status" value="1"/>
</dbReference>
<accession>A0A914E2G6</accession>
<dbReference type="WBParaSite" id="ACRNAN_scaffold5401.g20528.t1">
    <property type="protein sequence ID" value="ACRNAN_scaffold5401.g20528.t1"/>
    <property type="gene ID" value="ACRNAN_scaffold5401.g20528"/>
</dbReference>
<dbReference type="Gene3D" id="1.10.10.500">
    <property type="entry name" value="Homeo-prospero domain"/>
    <property type="match status" value="1"/>
</dbReference>
<feature type="region of interest" description="Disordered" evidence="7">
    <location>
        <begin position="552"/>
        <end position="573"/>
    </location>
</feature>
<comment type="subcellular location">
    <subcellularLocation>
        <location evidence="1">Nucleus</location>
    </subcellularLocation>
</comment>
<dbReference type="InterPro" id="IPR009057">
    <property type="entry name" value="Homeodomain-like_sf"/>
</dbReference>
<dbReference type="InterPro" id="IPR023082">
    <property type="entry name" value="Homeo_prospero_dom"/>
</dbReference>
<evidence type="ECO:0000256" key="5">
    <source>
        <dbReference type="ARBA" id="ARBA00023163"/>
    </source>
</evidence>
<dbReference type="AlphaFoldDB" id="A0A914E2G6"/>
<keyword evidence="9" id="KW-1185">Reference proteome</keyword>
<feature type="region of interest" description="Disordered" evidence="7">
    <location>
        <begin position="497"/>
        <end position="535"/>
    </location>
</feature>
<evidence type="ECO:0000256" key="7">
    <source>
        <dbReference type="SAM" id="MobiDB-lite"/>
    </source>
</evidence>
<keyword evidence="4" id="KW-0371">Homeobox</keyword>
<evidence type="ECO:0000256" key="2">
    <source>
        <dbReference type="ARBA" id="ARBA00023015"/>
    </source>
</evidence>
<keyword evidence="5" id="KW-0804">Transcription</keyword>
<dbReference type="GO" id="GO:0048468">
    <property type="term" value="P:cell development"/>
    <property type="evidence" value="ECO:0007669"/>
    <property type="project" value="UniProtKB-ARBA"/>
</dbReference>
<evidence type="ECO:0000256" key="4">
    <source>
        <dbReference type="ARBA" id="ARBA00023155"/>
    </source>
</evidence>
<protein>
    <submittedName>
        <fullName evidence="10">Prospero domain-containing protein</fullName>
    </submittedName>
</protein>
<dbReference type="PANTHER" id="PTHR12198:SF0">
    <property type="entry name" value="HOMEOBOX PROTEIN PROSPERO"/>
    <property type="match status" value="1"/>
</dbReference>
<dbReference type="GO" id="GO:0005634">
    <property type="term" value="C:nucleus"/>
    <property type="evidence" value="ECO:0007669"/>
    <property type="project" value="UniProtKB-SubCell"/>
</dbReference>
<organism evidence="9 10">
    <name type="scientific">Acrobeloides nanus</name>
    <dbReference type="NCBI Taxonomy" id="290746"/>
    <lineage>
        <taxon>Eukaryota</taxon>
        <taxon>Metazoa</taxon>
        <taxon>Ecdysozoa</taxon>
        <taxon>Nematoda</taxon>
        <taxon>Chromadorea</taxon>
        <taxon>Rhabditida</taxon>
        <taxon>Tylenchina</taxon>
        <taxon>Cephalobomorpha</taxon>
        <taxon>Cephaloboidea</taxon>
        <taxon>Cephalobidae</taxon>
        <taxon>Acrobeloides</taxon>
    </lineage>
</organism>
<feature type="region of interest" description="Disordered" evidence="7">
    <location>
        <begin position="47"/>
        <end position="81"/>
    </location>
</feature>
<dbReference type="PANTHER" id="PTHR12198">
    <property type="entry name" value="HOMEOBOX PROTEIN PROSPERO/PROX-1/CEH-26"/>
    <property type="match status" value="1"/>
</dbReference>
<evidence type="ECO:0000256" key="1">
    <source>
        <dbReference type="ARBA" id="ARBA00004123"/>
    </source>
</evidence>
<reference evidence="10" key="1">
    <citation type="submission" date="2022-11" db="UniProtKB">
        <authorList>
            <consortium name="WormBaseParasite"/>
        </authorList>
    </citation>
    <scope>IDENTIFICATION</scope>
</reference>
<dbReference type="InterPro" id="IPR037131">
    <property type="entry name" value="Homeo_prospero_dom_sf"/>
</dbReference>
<feature type="compositionally biased region" description="Low complexity" evidence="7">
    <location>
        <begin position="526"/>
        <end position="535"/>
    </location>
</feature>
<sequence>MSSGGTIPPFATQSFNPSAAASLSHLFPNTPSPFSIPCLTSQNNSHRIKVKRCRQRVDAGEPRNSYQSQMKNSAFKKESSVPLTNGVATTQNVENGYDFSKYTISLDNHHPEDEAEALDVESALNSSSDSANAVDSFEDAFISNTMFSDSNDINAGEYARPGDMNQEEEVSLVLDMSENGQSNSSARRKGVQPQRQVVENGGNFESGDEGNDKGEEEENELESTHEETEELFDEKGDTEEFEATNEPNDELECDIKETNKTQSSDTESNFGLHSQLAATLAASGLQNGNVNKFQEIFEAQRRLYANWLELQKKQFATPNRFPENFSLQDKGRAFTQLQQGHQQEIQRDFSKFTQTLKDELSNSLSGSIDKVVSEFLATEIAANTARIMAAAAITAQQQQQFFAEQQHARAAATAFMMPNATSALYNPTPNLPAYSTASPLTNLFAAAAAAQNSNALHASTSGQTGIFPTAQYHAGFGPFSTPNSMFSASMSNLRNADLLSPPRKKRSKVTDSVRVKLNPIRDSGNSLPASARSSPSLSSYFPPTMVNHPLYNGSSFGTDDRDESPVNSDDFSDCGPYDSSYPQSVTLTPVHLRKAKLMFFFTRYPSSSLLKSFFPDIRFNKHNTAQLVKWFSNFREFFYMQMEKYAKQAIAEGIKHRDEIVVTTDSEIYKQLNQHYNRNNLFQPPERLHCVIQETLKEFFVALQNGRDAEPSWKKAIYKVISRMDDPIPEYFKDPSFMSTLE</sequence>
<evidence type="ECO:0000313" key="9">
    <source>
        <dbReference type="Proteomes" id="UP000887540"/>
    </source>
</evidence>
<dbReference type="GO" id="GO:0000981">
    <property type="term" value="F:DNA-binding transcription factor activity, RNA polymerase II-specific"/>
    <property type="evidence" value="ECO:0007669"/>
    <property type="project" value="TreeGrafter"/>
</dbReference>
<evidence type="ECO:0000259" key="8">
    <source>
        <dbReference type="PROSITE" id="PS51818"/>
    </source>
</evidence>
<dbReference type="GO" id="GO:0000978">
    <property type="term" value="F:RNA polymerase II cis-regulatory region sequence-specific DNA binding"/>
    <property type="evidence" value="ECO:0007669"/>
    <property type="project" value="TreeGrafter"/>
</dbReference>
<dbReference type="GO" id="GO:0007399">
    <property type="term" value="P:nervous system development"/>
    <property type="evidence" value="ECO:0007669"/>
    <property type="project" value="UniProtKB-ARBA"/>
</dbReference>
<keyword evidence="6" id="KW-0539">Nucleus</keyword>
<feature type="compositionally biased region" description="Acidic residues" evidence="7">
    <location>
        <begin position="206"/>
        <end position="252"/>
    </location>
</feature>
<dbReference type="InterPro" id="IPR039350">
    <property type="entry name" value="Prospero_homeodomain"/>
</dbReference>
<evidence type="ECO:0000256" key="3">
    <source>
        <dbReference type="ARBA" id="ARBA00023125"/>
    </source>
</evidence>
<feature type="region of interest" description="Disordered" evidence="7">
    <location>
        <begin position="178"/>
        <end position="254"/>
    </location>
</feature>
<proteinExistence type="predicted"/>
<keyword evidence="2" id="KW-0805">Transcription regulation</keyword>
<dbReference type="PROSITE" id="PS51818">
    <property type="entry name" value="HOMEO_PROSPERO"/>
    <property type="match status" value="1"/>
</dbReference>
<feature type="domain" description="Prospero" evidence="8">
    <location>
        <begin position="584"/>
        <end position="742"/>
    </location>
</feature>
<evidence type="ECO:0000256" key="6">
    <source>
        <dbReference type="ARBA" id="ARBA00023242"/>
    </source>
</evidence>